<proteinExistence type="predicted"/>
<dbReference type="InterPro" id="IPR020472">
    <property type="entry name" value="WD40_PAC1"/>
</dbReference>
<evidence type="ECO:0000313" key="5">
    <source>
        <dbReference type="EMBL" id="KAF4046218.1"/>
    </source>
</evidence>
<dbReference type="EMBL" id="WSZM01000025">
    <property type="protein sequence ID" value="KAF4046218.1"/>
    <property type="molecule type" value="Genomic_DNA"/>
</dbReference>
<dbReference type="PANTHER" id="PTHR19878">
    <property type="entry name" value="AUTOPHAGY PROTEIN 16-LIKE"/>
    <property type="match status" value="1"/>
</dbReference>
<evidence type="ECO:0000256" key="1">
    <source>
        <dbReference type="ARBA" id="ARBA00022574"/>
    </source>
</evidence>
<dbReference type="SMART" id="SM00320">
    <property type="entry name" value="WD40"/>
    <property type="match status" value="7"/>
</dbReference>
<dbReference type="PROSITE" id="PS50294">
    <property type="entry name" value="WD_REPEATS_REGION"/>
    <property type="match status" value="3"/>
</dbReference>
<sequence>MTFMATSSSWFSSDALRLLEARNRREVTAFSELIASHQQLLFRSSLGASSSSLSASQRLTNPQEQDDATAQRYLAAIQKLEHELADRNAQLANYAGQQLALASESKTLLQEREQWEQQLLLLTKRLDEETVLSHEKDKALKELEDALVLSREELARQRALLEGSEAEGSRLRKRNAELERQVQEKNALLHEWIQSNSGEKSGEPSPALVAMATQEAAESLTHLLLNEEEGLSGEGVAKLVTHVTHSIRAHATEVNSVCFNTSGKILFSGSSDGTVRAWEAEAASLSPPRALGEYRGVGTAHPLLCVRASEDGALILGTGCDRKCFVWRVGTGRVMQTLTGHKGKVLAAEFSPVTPHEVITGSSDRSLRVWDVLRGVRLQTVSCVSSCNDIAAPSGADSGFVQFASAHQDGAVRFWDTRTRRCVQELRGLHTEQTTSVSFGGSELLTNSRDHTLKVIDPRTYGVLRELHHKDFQCGFDWGQASLSPDGRYALAGGASGVLFIWSARTGKLERQLKPGPTGHHGAVACCVWRPDGQGVASCDKNGVVVLWE</sequence>
<keyword evidence="6" id="KW-1185">Reference proteome</keyword>
<feature type="coiled-coil region" evidence="4">
    <location>
        <begin position="70"/>
        <end position="195"/>
    </location>
</feature>
<feature type="repeat" description="WD" evidence="3">
    <location>
        <begin position="247"/>
        <end position="279"/>
    </location>
</feature>
<keyword evidence="4" id="KW-0175">Coiled coil</keyword>
<feature type="repeat" description="WD" evidence="3">
    <location>
        <begin position="517"/>
        <end position="549"/>
    </location>
</feature>
<organism evidence="5 6">
    <name type="scientific">Phytophthora infestans</name>
    <name type="common">Potato late blight agent</name>
    <name type="synonym">Botrytis infestans</name>
    <dbReference type="NCBI Taxonomy" id="4787"/>
    <lineage>
        <taxon>Eukaryota</taxon>
        <taxon>Sar</taxon>
        <taxon>Stramenopiles</taxon>
        <taxon>Oomycota</taxon>
        <taxon>Peronosporomycetes</taxon>
        <taxon>Peronosporales</taxon>
        <taxon>Peronosporaceae</taxon>
        <taxon>Phytophthora</taxon>
    </lineage>
</organism>
<keyword evidence="2" id="KW-0677">Repeat</keyword>
<evidence type="ECO:0000313" key="6">
    <source>
        <dbReference type="Proteomes" id="UP000602510"/>
    </source>
</evidence>
<keyword evidence="1 3" id="KW-0853">WD repeat</keyword>
<dbReference type="Gene3D" id="2.130.10.10">
    <property type="entry name" value="YVTN repeat-like/Quinoprotein amine dehydrogenase"/>
    <property type="match status" value="2"/>
</dbReference>
<evidence type="ECO:0000256" key="3">
    <source>
        <dbReference type="PROSITE-ProRule" id="PRU00221"/>
    </source>
</evidence>
<protein>
    <submittedName>
        <fullName evidence="5">WD domain G-beta repeat</fullName>
    </submittedName>
</protein>
<name>A0A833WMK2_PHYIN</name>
<dbReference type="AlphaFoldDB" id="A0A833WMK2"/>
<comment type="caution">
    <text evidence="5">The sequence shown here is derived from an EMBL/GenBank/DDBJ whole genome shotgun (WGS) entry which is preliminary data.</text>
</comment>
<dbReference type="PROSITE" id="PS00678">
    <property type="entry name" value="WD_REPEATS_1"/>
    <property type="match status" value="1"/>
</dbReference>
<accession>A0A833WMK2</accession>
<feature type="repeat" description="WD" evidence="3">
    <location>
        <begin position="403"/>
        <end position="425"/>
    </location>
</feature>
<dbReference type="GO" id="GO:0000045">
    <property type="term" value="P:autophagosome assembly"/>
    <property type="evidence" value="ECO:0007669"/>
    <property type="project" value="InterPro"/>
</dbReference>
<dbReference type="InterPro" id="IPR045160">
    <property type="entry name" value="ATG16"/>
</dbReference>
<dbReference type="PRINTS" id="PR00320">
    <property type="entry name" value="GPROTEINBRPT"/>
</dbReference>
<dbReference type="Proteomes" id="UP000602510">
    <property type="component" value="Unassembled WGS sequence"/>
</dbReference>
<gene>
    <name evidence="5" type="ORF">GN244_ATG01368</name>
</gene>
<dbReference type="InterPro" id="IPR019775">
    <property type="entry name" value="WD40_repeat_CS"/>
</dbReference>
<evidence type="ECO:0000256" key="4">
    <source>
        <dbReference type="SAM" id="Coils"/>
    </source>
</evidence>
<dbReference type="PANTHER" id="PTHR19878:SF8">
    <property type="entry name" value="AUTOPHAGY-RELATED 16, ISOFORM F"/>
    <property type="match status" value="1"/>
</dbReference>
<feature type="repeat" description="WD" evidence="3">
    <location>
        <begin position="338"/>
        <end position="380"/>
    </location>
</feature>
<dbReference type="InterPro" id="IPR001680">
    <property type="entry name" value="WD40_rpt"/>
</dbReference>
<dbReference type="CDD" id="cd00200">
    <property type="entry name" value="WD40"/>
    <property type="match status" value="1"/>
</dbReference>
<evidence type="ECO:0000256" key="2">
    <source>
        <dbReference type="ARBA" id="ARBA00022737"/>
    </source>
</evidence>
<dbReference type="SUPFAM" id="SSF50978">
    <property type="entry name" value="WD40 repeat-like"/>
    <property type="match status" value="1"/>
</dbReference>
<dbReference type="InterPro" id="IPR015943">
    <property type="entry name" value="WD40/YVTN_repeat-like_dom_sf"/>
</dbReference>
<dbReference type="InterPro" id="IPR036322">
    <property type="entry name" value="WD40_repeat_dom_sf"/>
</dbReference>
<dbReference type="Pfam" id="PF00400">
    <property type="entry name" value="WD40"/>
    <property type="match status" value="4"/>
</dbReference>
<dbReference type="PROSITE" id="PS50082">
    <property type="entry name" value="WD_REPEATS_2"/>
    <property type="match status" value="4"/>
</dbReference>
<reference evidence="5" key="1">
    <citation type="submission" date="2020-04" db="EMBL/GenBank/DDBJ databases">
        <title>Hybrid Assembly of Korean Phytophthora infestans isolates.</title>
        <authorList>
            <person name="Prokchorchik M."/>
            <person name="Lee Y."/>
            <person name="Seo J."/>
            <person name="Cho J.-H."/>
            <person name="Park Y.-E."/>
            <person name="Jang D.-C."/>
            <person name="Im J.-S."/>
            <person name="Choi J.-G."/>
            <person name="Park H.-J."/>
            <person name="Lee G.-B."/>
            <person name="Lee Y.-G."/>
            <person name="Hong S.-Y."/>
            <person name="Cho K."/>
            <person name="Sohn K.H."/>
        </authorList>
    </citation>
    <scope>NUCLEOTIDE SEQUENCE</scope>
    <source>
        <strain evidence="5">KR_1_A1</strain>
    </source>
</reference>